<reference evidence="3" key="1">
    <citation type="journal article" date="2020" name="mSystems">
        <title>Genome- and Community-Level Interaction Insights into Carbon Utilization and Element Cycling Functions of Hydrothermarchaeota in Hydrothermal Sediment.</title>
        <authorList>
            <person name="Zhou Z."/>
            <person name="Liu Y."/>
            <person name="Xu W."/>
            <person name="Pan J."/>
            <person name="Luo Z.H."/>
            <person name="Li M."/>
        </authorList>
    </citation>
    <scope>NUCLEOTIDE SEQUENCE [LARGE SCALE GENOMIC DNA]</scope>
    <source>
        <strain evidence="3">HyVt-456</strain>
    </source>
</reference>
<evidence type="ECO:0000259" key="1">
    <source>
        <dbReference type="Pfam" id="PF00501"/>
    </source>
</evidence>
<protein>
    <submittedName>
        <fullName evidence="3">AMP-dependent synthetase</fullName>
    </submittedName>
</protein>
<gene>
    <name evidence="3" type="ORF">ENJ10_07305</name>
</gene>
<name>A0A7V1LM03_CALAY</name>
<proteinExistence type="predicted"/>
<accession>A0A7V1LM03</accession>
<dbReference type="PANTHER" id="PTHR43767">
    <property type="entry name" value="LONG-CHAIN-FATTY-ACID--COA LIGASE"/>
    <property type="match status" value="1"/>
</dbReference>
<comment type="caution">
    <text evidence="3">The sequence shown here is derived from an EMBL/GenBank/DDBJ whole genome shotgun (WGS) entry which is preliminary data.</text>
</comment>
<evidence type="ECO:0000313" key="3">
    <source>
        <dbReference type="EMBL" id="HED10479.1"/>
    </source>
</evidence>
<dbReference type="InterPro" id="IPR045851">
    <property type="entry name" value="AMP-bd_C_sf"/>
</dbReference>
<dbReference type="InterPro" id="IPR000873">
    <property type="entry name" value="AMP-dep_synth/lig_dom"/>
</dbReference>
<dbReference type="InterPro" id="IPR050237">
    <property type="entry name" value="ATP-dep_AMP-bd_enzyme"/>
</dbReference>
<dbReference type="Proteomes" id="UP000886005">
    <property type="component" value="Unassembled WGS sequence"/>
</dbReference>
<feature type="domain" description="AMP-dependent synthetase/ligase" evidence="1">
    <location>
        <begin position="9"/>
        <end position="370"/>
    </location>
</feature>
<evidence type="ECO:0000259" key="2">
    <source>
        <dbReference type="Pfam" id="PF13193"/>
    </source>
</evidence>
<dbReference type="SUPFAM" id="SSF56801">
    <property type="entry name" value="Acetyl-CoA synthetase-like"/>
    <property type="match status" value="1"/>
</dbReference>
<dbReference type="Pfam" id="PF13193">
    <property type="entry name" value="AMP-binding_C"/>
    <property type="match status" value="1"/>
</dbReference>
<dbReference type="Gene3D" id="3.30.300.30">
    <property type="match status" value="1"/>
</dbReference>
<dbReference type="EMBL" id="DRLD01000205">
    <property type="protein sequence ID" value="HED10479.1"/>
    <property type="molecule type" value="Genomic_DNA"/>
</dbReference>
<dbReference type="InterPro" id="IPR025110">
    <property type="entry name" value="AMP-bd_C"/>
</dbReference>
<sequence>MYLLHTFLEKTRQKYPDKPALFSGRWYTYREIDEAANSLANYLRAKGVRRGDRVAFLLDNGFGYVVTYYGVLKAGAVAVGLNTETTADTLRYLLNNCGARVFISDKNFKKYLKPISPRIKRMDAFVLLRPMSDFPRADILSDILESHSTQPPQVRLINLDLAAIVYTSGSTGKPKGVTLSHLNIVTNTESIIAYLRLTPADRMLVVLPFYYIYGLSLLNTHIAVGGSLVIENRFAFPNVALNSMEEHEVTGFAGVPSTFAILLAKTNIRERRLPKLRYVTQAGGAMAPTLQKEVAQVLAPARLIIMYGATEASARLSYLAPEYLESKWGSIGKAIPNVDLFVADEKGRALPAGERGEIVARGANIMQGYWRDQKETKMVLRHGLYFTGDLGRMDEEGFIYVVGRSKDMIKQGANRISAKEIEEKILEHENVLEVAVIGRPDDILGEAIDACIVLKEQSETWQEELQDFIRKKLPPFKQPRHYSLFESLPKNSSGKIMKTKIKELKGLA</sequence>
<dbReference type="GO" id="GO:0016877">
    <property type="term" value="F:ligase activity, forming carbon-sulfur bonds"/>
    <property type="evidence" value="ECO:0007669"/>
    <property type="project" value="UniProtKB-ARBA"/>
</dbReference>
<dbReference type="PROSITE" id="PS00455">
    <property type="entry name" value="AMP_BINDING"/>
    <property type="match status" value="1"/>
</dbReference>
<feature type="domain" description="AMP-binding enzyme C-terminal" evidence="2">
    <location>
        <begin position="420"/>
        <end position="495"/>
    </location>
</feature>
<dbReference type="PANTHER" id="PTHR43767:SF10">
    <property type="entry name" value="SURFACTIN SYNTHASE SUBUNIT 1"/>
    <property type="match status" value="1"/>
</dbReference>
<dbReference type="InterPro" id="IPR042099">
    <property type="entry name" value="ANL_N_sf"/>
</dbReference>
<dbReference type="Pfam" id="PF00501">
    <property type="entry name" value="AMP-binding"/>
    <property type="match status" value="1"/>
</dbReference>
<dbReference type="AlphaFoldDB" id="A0A7V1LM03"/>
<dbReference type="Gene3D" id="3.40.50.12780">
    <property type="entry name" value="N-terminal domain of ligase-like"/>
    <property type="match status" value="1"/>
</dbReference>
<dbReference type="InterPro" id="IPR020845">
    <property type="entry name" value="AMP-binding_CS"/>
</dbReference>
<organism evidence="3">
    <name type="scientific">Caldithrix abyssi</name>
    <dbReference type="NCBI Taxonomy" id="187145"/>
    <lineage>
        <taxon>Bacteria</taxon>
        <taxon>Pseudomonadati</taxon>
        <taxon>Calditrichota</taxon>
        <taxon>Calditrichia</taxon>
        <taxon>Calditrichales</taxon>
        <taxon>Calditrichaceae</taxon>
        <taxon>Caldithrix</taxon>
    </lineage>
</organism>